<accession>A0ABW4JJL2</accession>
<keyword evidence="3" id="KW-1185">Reference proteome</keyword>
<dbReference type="Proteomes" id="UP001597079">
    <property type="component" value="Unassembled WGS sequence"/>
</dbReference>
<dbReference type="InterPro" id="IPR010982">
    <property type="entry name" value="Lambda_DNA-bd_dom_sf"/>
</dbReference>
<dbReference type="RefSeq" id="WP_377943858.1">
    <property type="nucleotide sequence ID" value="NZ_JBHUCX010000038.1"/>
</dbReference>
<protein>
    <submittedName>
        <fullName evidence="2">Helix-turn-helix domain-containing protein</fullName>
    </submittedName>
</protein>
<comment type="caution">
    <text evidence="2">The sequence shown here is derived from an EMBL/GenBank/DDBJ whole genome shotgun (WGS) entry which is preliminary data.</text>
</comment>
<dbReference type="CDD" id="cd00093">
    <property type="entry name" value="HTH_XRE"/>
    <property type="match status" value="1"/>
</dbReference>
<dbReference type="Pfam" id="PF01381">
    <property type="entry name" value="HTH_3"/>
    <property type="match status" value="1"/>
</dbReference>
<organism evidence="2 3">
    <name type="scientific">Alicyclobacillus fodiniaquatilis</name>
    <dbReference type="NCBI Taxonomy" id="1661150"/>
    <lineage>
        <taxon>Bacteria</taxon>
        <taxon>Bacillati</taxon>
        <taxon>Bacillota</taxon>
        <taxon>Bacilli</taxon>
        <taxon>Bacillales</taxon>
        <taxon>Alicyclobacillaceae</taxon>
        <taxon>Alicyclobacillus</taxon>
    </lineage>
</organism>
<reference evidence="3" key="1">
    <citation type="journal article" date="2019" name="Int. J. Syst. Evol. Microbiol.">
        <title>The Global Catalogue of Microorganisms (GCM) 10K type strain sequencing project: providing services to taxonomists for standard genome sequencing and annotation.</title>
        <authorList>
            <consortium name="The Broad Institute Genomics Platform"/>
            <consortium name="The Broad Institute Genome Sequencing Center for Infectious Disease"/>
            <person name="Wu L."/>
            <person name="Ma J."/>
        </authorList>
    </citation>
    <scope>NUCLEOTIDE SEQUENCE [LARGE SCALE GENOMIC DNA]</scope>
    <source>
        <strain evidence="3">CGMCC 1.12286</strain>
    </source>
</reference>
<feature type="domain" description="HTH cro/C1-type" evidence="1">
    <location>
        <begin position="10"/>
        <end position="65"/>
    </location>
</feature>
<proteinExistence type="predicted"/>
<name>A0ABW4JJL2_9BACL</name>
<evidence type="ECO:0000259" key="1">
    <source>
        <dbReference type="PROSITE" id="PS50943"/>
    </source>
</evidence>
<dbReference type="PROSITE" id="PS50943">
    <property type="entry name" value="HTH_CROC1"/>
    <property type="match status" value="1"/>
</dbReference>
<dbReference type="InterPro" id="IPR001387">
    <property type="entry name" value="Cro/C1-type_HTH"/>
</dbReference>
<dbReference type="EMBL" id="JBHUCX010000038">
    <property type="protein sequence ID" value="MFD1675966.1"/>
    <property type="molecule type" value="Genomic_DNA"/>
</dbReference>
<gene>
    <name evidence="2" type="ORF">ACFSB2_14775</name>
</gene>
<dbReference type="SMART" id="SM00530">
    <property type="entry name" value="HTH_XRE"/>
    <property type="match status" value="1"/>
</dbReference>
<dbReference type="SUPFAM" id="SSF47413">
    <property type="entry name" value="lambda repressor-like DNA-binding domains"/>
    <property type="match status" value="1"/>
</dbReference>
<sequence>MGGIQFGREVKRVRIQAGISSRQLSSKVGKASAYVSQLERGFIRNPDYDTCCKILEQLGINEDQIDIVLEHFGIVSPQILEQQIQWSERHSEEEEMKHRTNYYERKMERLKRDVHSISNALLDLIYPPDLYKADLVITNMRSLTEDEDNFEFLCDLFSHNLSRIDRVKRRKVLQCIKECMADPNFQEEDGE</sequence>
<dbReference type="Gene3D" id="1.10.260.40">
    <property type="entry name" value="lambda repressor-like DNA-binding domains"/>
    <property type="match status" value="1"/>
</dbReference>
<evidence type="ECO:0000313" key="3">
    <source>
        <dbReference type="Proteomes" id="UP001597079"/>
    </source>
</evidence>
<evidence type="ECO:0000313" key="2">
    <source>
        <dbReference type="EMBL" id="MFD1675966.1"/>
    </source>
</evidence>